<feature type="transmembrane region" description="Helical" evidence="1">
    <location>
        <begin position="71"/>
        <end position="88"/>
    </location>
</feature>
<keyword evidence="1" id="KW-0812">Transmembrane</keyword>
<evidence type="ECO:0000313" key="2">
    <source>
        <dbReference type="EMBL" id="CAD2194521.1"/>
    </source>
</evidence>
<proteinExistence type="predicted"/>
<dbReference type="AlphaFoldDB" id="A0A6V7X5A7"/>
<accession>A0A6V7X5A7</accession>
<comment type="caution">
    <text evidence="2">The sequence shown here is derived from an EMBL/GenBank/DDBJ whole genome shotgun (WGS) entry which is preliminary data.</text>
</comment>
<reference evidence="2 3" key="1">
    <citation type="submission" date="2020-08" db="EMBL/GenBank/DDBJ databases">
        <authorList>
            <person name="Koutsovoulos G."/>
            <person name="Danchin GJ E."/>
        </authorList>
    </citation>
    <scope>NUCLEOTIDE SEQUENCE [LARGE SCALE GENOMIC DNA]</scope>
</reference>
<protein>
    <submittedName>
        <fullName evidence="2">Uncharacterized protein</fullName>
    </submittedName>
</protein>
<keyword evidence="1" id="KW-1133">Transmembrane helix</keyword>
<organism evidence="2 3">
    <name type="scientific">Meloidogyne enterolobii</name>
    <name type="common">Root-knot nematode worm</name>
    <name type="synonym">Meloidogyne mayaguensis</name>
    <dbReference type="NCBI Taxonomy" id="390850"/>
    <lineage>
        <taxon>Eukaryota</taxon>
        <taxon>Metazoa</taxon>
        <taxon>Ecdysozoa</taxon>
        <taxon>Nematoda</taxon>
        <taxon>Chromadorea</taxon>
        <taxon>Rhabditida</taxon>
        <taxon>Tylenchina</taxon>
        <taxon>Tylenchomorpha</taxon>
        <taxon>Tylenchoidea</taxon>
        <taxon>Meloidogynidae</taxon>
        <taxon>Meloidogyninae</taxon>
        <taxon>Meloidogyne</taxon>
    </lineage>
</organism>
<evidence type="ECO:0000256" key="1">
    <source>
        <dbReference type="SAM" id="Phobius"/>
    </source>
</evidence>
<dbReference type="Proteomes" id="UP000580250">
    <property type="component" value="Unassembled WGS sequence"/>
</dbReference>
<gene>
    <name evidence="2" type="ORF">MENT_LOCUS47546</name>
</gene>
<sequence>MIILLHRKFMEITCIIINKMQVFKTKKLISSKWTHKIYLITILIVCAIYINLIISKPLMQEGSIDETAEEALFYITIVIYLLLLFKDLKINYYTLT</sequence>
<name>A0A6V7X5A7_MELEN</name>
<dbReference type="EMBL" id="CAJEWN010001121">
    <property type="protein sequence ID" value="CAD2194521.1"/>
    <property type="molecule type" value="Genomic_DNA"/>
</dbReference>
<feature type="transmembrane region" description="Helical" evidence="1">
    <location>
        <begin position="37"/>
        <end position="59"/>
    </location>
</feature>
<keyword evidence="1" id="KW-0472">Membrane</keyword>
<evidence type="ECO:0000313" key="3">
    <source>
        <dbReference type="Proteomes" id="UP000580250"/>
    </source>
</evidence>